<proteinExistence type="predicted"/>
<comment type="caution">
    <text evidence="2">The sequence shown here is derived from an EMBL/GenBank/DDBJ whole genome shotgun (WGS) entry which is preliminary data.</text>
</comment>
<reference evidence="2 3" key="1">
    <citation type="submission" date="2020-08" db="EMBL/GenBank/DDBJ databases">
        <title>Sequencing the genomes of 1000 actinobacteria strains.</title>
        <authorList>
            <person name="Klenk H.-P."/>
        </authorList>
    </citation>
    <scope>NUCLEOTIDE SEQUENCE [LARGE SCALE GENOMIC DNA]</scope>
    <source>
        <strain evidence="2 3">DSM 46887</strain>
    </source>
</reference>
<evidence type="ECO:0000313" key="2">
    <source>
        <dbReference type="EMBL" id="MBB5820324.1"/>
    </source>
</evidence>
<organism evidence="2 3">
    <name type="scientific">Streptosporangium becharense</name>
    <dbReference type="NCBI Taxonomy" id="1816182"/>
    <lineage>
        <taxon>Bacteria</taxon>
        <taxon>Bacillati</taxon>
        <taxon>Actinomycetota</taxon>
        <taxon>Actinomycetes</taxon>
        <taxon>Streptosporangiales</taxon>
        <taxon>Streptosporangiaceae</taxon>
        <taxon>Streptosporangium</taxon>
    </lineage>
</organism>
<keyword evidence="1" id="KW-0472">Membrane</keyword>
<feature type="transmembrane region" description="Helical" evidence="1">
    <location>
        <begin position="20"/>
        <end position="42"/>
    </location>
</feature>
<keyword evidence="1" id="KW-0812">Transmembrane</keyword>
<evidence type="ECO:0000313" key="3">
    <source>
        <dbReference type="Proteomes" id="UP000540685"/>
    </source>
</evidence>
<dbReference type="AlphaFoldDB" id="A0A7W9IGH2"/>
<accession>A0A7W9IGH2</accession>
<keyword evidence="3" id="KW-1185">Reference proteome</keyword>
<name>A0A7W9IGH2_9ACTN</name>
<dbReference type="RefSeq" id="WP_184547527.1">
    <property type="nucleotide sequence ID" value="NZ_JACHMP010000001.1"/>
</dbReference>
<sequence length="70" mass="7366">MARSSLTADLAGAAGTALRWLATVLPGLAGLALMAYGAWLAWPPAGWMTAGGLLLVDRAWEQIRTDRSEP</sequence>
<evidence type="ECO:0000256" key="1">
    <source>
        <dbReference type="SAM" id="Phobius"/>
    </source>
</evidence>
<dbReference type="Proteomes" id="UP000540685">
    <property type="component" value="Unassembled WGS sequence"/>
</dbReference>
<gene>
    <name evidence="2" type="ORF">F4562_003386</name>
</gene>
<protein>
    <submittedName>
        <fullName evidence="2">Uncharacterized protein</fullName>
    </submittedName>
</protein>
<keyword evidence="1" id="KW-1133">Transmembrane helix</keyword>
<dbReference type="EMBL" id="JACHMP010000001">
    <property type="protein sequence ID" value="MBB5820324.1"/>
    <property type="molecule type" value="Genomic_DNA"/>
</dbReference>